<dbReference type="GO" id="GO:0030234">
    <property type="term" value="F:enzyme regulator activity"/>
    <property type="evidence" value="ECO:0007669"/>
    <property type="project" value="InterPro"/>
</dbReference>
<dbReference type="GO" id="GO:0006808">
    <property type="term" value="P:regulation of nitrogen utilization"/>
    <property type="evidence" value="ECO:0007669"/>
    <property type="project" value="InterPro"/>
</dbReference>
<dbReference type="STRING" id="42354.SAMN05216333_11180"/>
<evidence type="ECO:0000313" key="2">
    <source>
        <dbReference type="EMBL" id="SEO51814.1"/>
    </source>
</evidence>
<dbReference type="RefSeq" id="WP_090318308.1">
    <property type="nucleotide sequence ID" value="NZ_FODO01000011.1"/>
</dbReference>
<dbReference type="Pfam" id="PF00543">
    <property type="entry name" value="P-II"/>
    <property type="match status" value="1"/>
</dbReference>
<protein>
    <submittedName>
        <fullName evidence="2">Uncharacterized ACR, COG1993</fullName>
    </submittedName>
    <submittedName>
        <fullName evidence="1">Uncharacterized protein DUF190</fullName>
    </submittedName>
</protein>
<gene>
    <name evidence="1" type="ORF">C8R26_101104</name>
    <name evidence="2" type="ORF">SAMN05216333_11180</name>
</gene>
<evidence type="ECO:0000313" key="3">
    <source>
        <dbReference type="Proteomes" id="UP000198814"/>
    </source>
</evidence>
<evidence type="ECO:0000313" key="4">
    <source>
        <dbReference type="Proteomes" id="UP000244128"/>
    </source>
</evidence>
<dbReference type="EMBL" id="FODO01000011">
    <property type="protein sequence ID" value="SEO51814.1"/>
    <property type="molecule type" value="Genomic_DNA"/>
</dbReference>
<dbReference type="Proteomes" id="UP000244128">
    <property type="component" value="Unassembled WGS sequence"/>
</dbReference>
<reference evidence="3" key="2">
    <citation type="submission" date="2016-10" db="EMBL/GenBank/DDBJ databases">
        <authorList>
            <person name="Varghese N."/>
            <person name="Submissions S."/>
        </authorList>
    </citation>
    <scope>NUCLEOTIDE SEQUENCE [LARGE SCALE GENOMIC DNA]</scope>
    <source>
        <strain evidence="3">Nm76</strain>
    </source>
</reference>
<dbReference type="InterPro" id="IPR015867">
    <property type="entry name" value="N-reg_PII/ATP_PRibTrfase_C"/>
</dbReference>
<keyword evidence="3" id="KW-1185">Reference proteome</keyword>
<sequence>MDNSIVMKRFEIVIGAEYVDQLTELLERTEVSGYTFFKNVGGIGSRGIRNPDDVLITDENIVIILACKEDRAQKVLNELGVAMKGFGGMCLVSNCRAQMPG</sequence>
<evidence type="ECO:0000313" key="1">
    <source>
        <dbReference type="EMBL" id="PTQ78789.1"/>
    </source>
</evidence>
<organism evidence="2 3">
    <name type="scientific">Nitrosomonas oligotropha</name>
    <dbReference type="NCBI Taxonomy" id="42354"/>
    <lineage>
        <taxon>Bacteria</taxon>
        <taxon>Pseudomonadati</taxon>
        <taxon>Pseudomonadota</taxon>
        <taxon>Betaproteobacteria</taxon>
        <taxon>Nitrosomonadales</taxon>
        <taxon>Nitrosomonadaceae</taxon>
        <taxon>Nitrosomonas</taxon>
    </lineage>
</organism>
<proteinExistence type="predicted"/>
<name>A0A1H8QD51_9PROT</name>
<reference evidence="1 4" key="3">
    <citation type="submission" date="2018-04" db="EMBL/GenBank/DDBJ databases">
        <title>Active sludge and wastewater microbial communities from Klosterneuburg, Austria.</title>
        <authorList>
            <person name="Wagner M."/>
        </authorList>
    </citation>
    <scope>NUCLEOTIDE SEQUENCE [LARGE SCALE GENOMIC DNA]</scope>
    <source>
        <strain evidence="1 4">Nm49</strain>
    </source>
</reference>
<dbReference type="InterPro" id="IPR011322">
    <property type="entry name" value="N-reg_PII-like_a/b"/>
</dbReference>
<dbReference type="Gene3D" id="3.30.70.120">
    <property type="match status" value="1"/>
</dbReference>
<dbReference type="InterPro" id="IPR002187">
    <property type="entry name" value="N-reg_PII"/>
</dbReference>
<dbReference type="SUPFAM" id="SSF54913">
    <property type="entry name" value="GlnB-like"/>
    <property type="match status" value="1"/>
</dbReference>
<accession>A0A1H8QD51</accession>
<reference evidence="2" key="1">
    <citation type="submission" date="2016-10" db="EMBL/GenBank/DDBJ databases">
        <authorList>
            <person name="de Groot N.N."/>
        </authorList>
    </citation>
    <scope>NUCLEOTIDE SEQUENCE [LARGE SCALE GENOMIC DNA]</scope>
    <source>
        <strain evidence="2">Nm76</strain>
    </source>
</reference>
<dbReference type="Proteomes" id="UP000198814">
    <property type="component" value="Unassembled WGS sequence"/>
</dbReference>
<dbReference type="EMBL" id="QAOI01000001">
    <property type="protein sequence ID" value="PTQ78789.1"/>
    <property type="molecule type" value="Genomic_DNA"/>
</dbReference>
<dbReference type="AlphaFoldDB" id="A0A1H8QD51"/>
<dbReference type="OrthoDB" id="281081at2"/>